<keyword evidence="2" id="KW-1185">Reference proteome</keyword>
<evidence type="ECO:0000313" key="2">
    <source>
        <dbReference type="Proteomes" id="UP001595840"/>
    </source>
</evidence>
<evidence type="ECO:0000313" key="1">
    <source>
        <dbReference type="EMBL" id="MFC4361507.1"/>
    </source>
</evidence>
<protein>
    <recommendedName>
        <fullName evidence="3">Lipoprotein</fullName>
    </recommendedName>
</protein>
<dbReference type="EMBL" id="JBHSCX010000003">
    <property type="protein sequence ID" value="MFC4361507.1"/>
    <property type="molecule type" value="Genomic_DNA"/>
</dbReference>
<proteinExistence type="predicted"/>
<reference evidence="2" key="1">
    <citation type="journal article" date="2019" name="Int. J. Syst. Evol. Microbiol.">
        <title>The Global Catalogue of Microorganisms (GCM) 10K type strain sequencing project: providing services to taxonomists for standard genome sequencing and annotation.</title>
        <authorList>
            <consortium name="The Broad Institute Genomics Platform"/>
            <consortium name="The Broad Institute Genome Sequencing Center for Infectious Disease"/>
            <person name="Wu L."/>
            <person name="Ma J."/>
        </authorList>
    </citation>
    <scope>NUCLEOTIDE SEQUENCE [LARGE SCALE GENOMIC DNA]</scope>
    <source>
        <strain evidence="2">CECT 8570</strain>
    </source>
</reference>
<organism evidence="1 2">
    <name type="scientific">Simiduia curdlanivorans</name>
    <dbReference type="NCBI Taxonomy" id="1492769"/>
    <lineage>
        <taxon>Bacteria</taxon>
        <taxon>Pseudomonadati</taxon>
        <taxon>Pseudomonadota</taxon>
        <taxon>Gammaproteobacteria</taxon>
        <taxon>Cellvibrionales</taxon>
        <taxon>Cellvibrionaceae</taxon>
        <taxon>Simiduia</taxon>
    </lineage>
</organism>
<dbReference type="Proteomes" id="UP001595840">
    <property type="component" value="Unassembled WGS sequence"/>
</dbReference>
<comment type="caution">
    <text evidence="1">The sequence shown here is derived from an EMBL/GenBank/DDBJ whole genome shotgun (WGS) entry which is preliminary data.</text>
</comment>
<dbReference type="PROSITE" id="PS51257">
    <property type="entry name" value="PROKAR_LIPOPROTEIN"/>
    <property type="match status" value="1"/>
</dbReference>
<name>A0ABV8V1C5_9GAMM</name>
<accession>A0ABV8V1C5</accession>
<gene>
    <name evidence="1" type="ORF">ACFOX3_04285</name>
</gene>
<evidence type="ECO:0008006" key="3">
    <source>
        <dbReference type="Google" id="ProtNLM"/>
    </source>
</evidence>
<sequence length="113" mass="13090">MRIVLLILVFIGFILGGCVFGDEVPQLDYCVGWKVRDTSNIVLTEEVNFTQIERDFNDYDHECAQENLKELKIFKSNGATYRNFRMRGTQKFPSGYAVLNLSNEVELAVYKPW</sequence>
<dbReference type="RefSeq" id="WP_290259561.1">
    <property type="nucleotide sequence ID" value="NZ_JAUFQG010000004.1"/>
</dbReference>